<organism evidence="3 4">
    <name type="scientific">Apiospora aurea</name>
    <dbReference type="NCBI Taxonomy" id="335848"/>
    <lineage>
        <taxon>Eukaryota</taxon>
        <taxon>Fungi</taxon>
        <taxon>Dikarya</taxon>
        <taxon>Ascomycota</taxon>
        <taxon>Pezizomycotina</taxon>
        <taxon>Sordariomycetes</taxon>
        <taxon>Xylariomycetidae</taxon>
        <taxon>Amphisphaeriales</taxon>
        <taxon>Apiosporaceae</taxon>
        <taxon>Apiospora</taxon>
    </lineage>
</organism>
<dbReference type="PANTHER" id="PTHR33365">
    <property type="entry name" value="YALI0B05434P"/>
    <property type="match status" value="1"/>
</dbReference>
<evidence type="ECO:0000256" key="1">
    <source>
        <dbReference type="ARBA" id="ARBA00004685"/>
    </source>
</evidence>
<comment type="pathway">
    <text evidence="1">Mycotoxin biosynthesis.</text>
</comment>
<evidence type="ECO:0000313" key="4">
    <source>
        <dbReference type="Proteomes" id="UP001391051"/>
    </source>
</evidence>
<dbReference type="Pfam" id="PF11807">
    <property type="entry name" value="UstYa"/>
    <property type="match status" value="1"/>
</dbReference>
<dbReference type="GeneID" id="92081955"/>
<keyword evidence="4" id="KW-1185">Reference proteome</keyword>
<proteinExistence type="inferred from homology"/>
<evidence type="ECO:0000313" key="3">
    <source>
        <dbReference type="EMBL" id="KAK7943558.1"/>
    </source>
</evidence>
<gene>
    <name evidence="3" type="ORF">PG986_012671</name>
</gene>
<reference evidence="3 4" key="1">
    <citation type="submission" date="2023-01" db="EMBL/GenBank/DDBJ databases">
        <title>Analysis of 21 Apiospora genomes using comparative genomics revels a genus with tremendous synthesis potential of carbohydrate active enzymes and secondary metabolites.</title>
        <authorList>
            <person name="Sorensen T."/>
        </authorList>
    </citation>
    <scope>NUCLEOTIDE SEQUENCE [LARGE SCALE GENOMIC DNA]</scope>
    <source>
        <strain evidence="3 4">CBS 24483</strain>
    </source>
</reference>
<protein>
    <submittedName>
        <fullName evidence="3">Piwi domain family protein</fullName>
    </submittedName>
</protein>
<sequence>MPLSRTRIERQVTKTFEQVSALEDMTHENDEAWTSTLMPPNDGFVLVKHNENLDLRVGISMFHALHCLSLVRAVLQDIPSPTHRHGSLGPRGKAGSEHFLQKTHLPHCLMYIAQSLMCAGDSTLEPSWLRTDKDGNIVLHGVDGLGVQHQCKDTKSLWDAARRSSKGSIQPWGWKAGDTVESVFG</sequence>
<dbReference type="RefSeq" id="XP_066695589.1">
    <property type="nucleotide sequence ID" value="XM_066848893.1"/>
</dbReference>
<dbReference type="InterPro" id="IPR021765">
    <property type="entry name" value="UstYa-like"/>
</dbReference>
<name>A0ABR1Q0N1_9PEZI</name>
<comment type="caution">
    <text evidence="3">The sequence shown here is derived from an EMBL/GenBank/DDBJ whole genome shotgun (WGS) entry which is preliminary data.</text>
</comment>
<accession>A0ABR1Q0N1</accession>
<evidence type="ECO:0000256" key="2">
    <source>
        <dbReference type="ARBA" id="ARBA00035112"/>
    </source>
</evidence>
<dbReference type="PANTHER" id="PTHR33365:SF4">
    <property type="entry name" value="CYCLOCHLOROTINE BIOSYNTHESIS PROTEIN O"/>
    <property type="match status" value="1"/>
</dbReference>
<comment type="similarity">
    <text evidence="2">Belongs to the ustYa family.</text>
</comment>
<dbReference type="EMBL" id="JAQQWE010000008">
    <property type="protein sequence ID" value="KAK7943558.1"/>
    <property type="molecule type" value="Genomic_DNA"/>
</dbReference>
<dbReference type="Proteomes" id="UP001391051">
    <property type="component" value="Unassembled WGS sequence"/>
</dbReference>